<keyword evidence="1" id="KW-0472">Membrane</keyword>
<evidence type="ECO:0000256" key="1">
    <source>
        <dbReference type="SAM" id="Phobius"/>
    </source>
</evidence>
<feature type="transmembrane region" description="Helical" evidence="1">
    <location>
        <begin position="60"/>
        <end position="84"/>
    </location>
</feature>
<reference evidence="2 3" key="1">
    <citation type="journal article" date="2022" name="bioRxiv">
        <title>Ecology and evolution of chlamydial symbionts of arthropods.</title>
        <authorList>
            <person name="Halter T."/>
            <person name="Koestlbacher S."/>
            <person name="Collingro A."/>
            <person name="Sixt B.S."/>
            <person name="Toenshoff E.R."/>
            <person name="Hendrickx F."/>
            <person name="Kostanjsek R."/>
            <person name="Horn M."/>
        </authorList>
    </citation>
    <scope>NUCLEOTIDE SEQUENCE [LARGE SCALE GENOMIC DNA]</scope>
    <source>
        <strain evidence="2">W744xW776</strain>
    </source>
</reference>
<evidence type="ECO:0000313" key="3">
    <source>
        <dbReference type="Proteomes" id="UP000826014"/>
    </source>
</evidence>
<dbReference type="EMBL" id="CP075587">
    <property type="protein sequence ID" value="QYF49254.1"/>
    <property type="molecule type" value="Genomic_DNA"/>
</dbReference>
<sequence>MSLSILETSSLLQHLQGASTKVQVTQMETVNQLTQMLQTLADQSLSEAEKMAFITKIAGYVQIATLFLGPLLVLGGILAAGGALSGLLSEAAVAGAEGSLNLTQGVLGGTQGVLETTSSEKKANIQKDKTSIAALQTNSDDTLKTVEKEMEETKEYTEGVIKILNNDAKIAAQKTMQ</sequence>
<keyword evidence="3" id="KW-1185">Reference proteome</keyword>
<keyword evidence="1" id="KW-1133">Transmembrane helix</keyword>
<dbReference type="RefSeq" id="WP_215217371.1">
    <property type="nucleotide sequence ID" value="NZ_CP075587.1"/>
</dbReference>
<protein>
    <submittedName>
        <fullName evidence="2">Uncharacterized protein</fullName>
    </submittedName>
</protein>
<keyword evidence="1" id="KW-0812">Transmembrane</keyword>
<name>A0ABX8V7S8_9BACT</name>
<evidence type="ECO:0000313" key="2">
    <source>
        <dbReference type="EMBL" id="QYF49254.1"/>
    </source>
</evidence>
<dbReference type="Proteomes" id="UP000826014">
    <property type="component" value="Chromosome"/>
</dbReference>
<accession>A0ABX8V7S8</accession>
<proteinExistence type="predicted"/>
<gene>
    <name evidence="2" type="ORF">RHABOEDO_001556</name>
</gene>
<organism evidence="2 3">
    <name type="scientific">Candidatus Rhabdochlamydia oedothoracis</name>
    <dbReference type="NCBI Taxonomy" id="2720720"/>
    <lineage>
        <taxon>Bacteria</taxon>
        <taxon>Pseudomonadati</taxon>
        <taxon>Chlamydiota</taxon>
        <taxon>Chlamydiia</taxon>
        <taxon>Parachlamydiales</taxon>
        <taxon>Candidatus Rhabdochlamydiaceae</taxon>
        <taxon>Candidatus Rhabdochlamydia</taxon>
    </lineage>
</organism>